<dbReference type="Pfam" id="PF00665">
    <property type="entry name" value="rve"/>
    <property type="match status" value="1"/>
</dbReference>
<dbReference type="OMA" id="WRISPEM"/>
<dbReference type="GO" id="GO:0003964">
    <property type="term" value="F:RNA-directed DNA polymerase activity"/>
    <property type="evidence" value="ECO:0007669"/>
    <property type="project" value="UniProtKB-KW"/>
</dbReference>
<dbReference type="InterPro" id="IPR001584">
    <property type="entry name" value="Integrase_cat-core"/>
</dbReference>
<evidence type="ECO:0000256" key="4">
    <source>
        <dbReference type="ARBA" id="ARBA00022722"/>
    </source>
</evidence>
<dbReference type="Pfam" id="PF17917">
    <property type="entry name" value="RT_RNaseH"/>
    <property type="match status" value="1"/>
</dbReference>
<dbReference type="FunFam" id="3.30.70.270:FF:000020">
    <property type="entry name" value="Transposon Tf2-6 polyprotein-like Protein"/>
    <property type="match status" value="1"/>
</dbReference>
<evidence type="ECO:0000256" key="7">
    <source>
        <dbReference type="ARBA" id="ARBA00022918"/>
    </source>
</evidence>
<dbReference type="EMBL" id="LJIJ01000562">
    <property type="protein sequence ID" value="ODM96211.1"/>
    <property type="molecule type" value="Genomic_DNA"/>
</dbReference>
<dbReference type="SUPFAM" id="SSF53098">
    <property type="entry name" value="Ribonuclease H-like"/>
    <property type="match status" value="2"/>
</dbReference>
<dbReference type="PANTHER" id="PTHR37984:SF5">
    <property type="entry name" value="PROTEIN NYNRIN-LIKE"/>
    <property type="match status" value="1"/>
</dbReference>
<keyword evidence="11" id="KW-1185">Reference proteome</keyword>
<dbReference type="GO" id="GO:0003676">
    <property type="term" value="F:nucleic acid binding"/>
    <property type="evidence" value="ECO:0007669"/>
    <property type="project" value="InterPro"/>
</dbReference>
<comment type="caution">
    <text evidence="10">The sequence shown here is derived from an EMBL/GenBank/DDBJ whole genome shotgun (WGS) entry which is preliminary data.</text>
</comment>
<evidence type="ECO:0000256" key="1">
    <source>
        <dbReference type="ARBA" id="ARBA00012493"/>
    </source>
</evidence>
<dbReference type="PROSITE" id="PS50994">
    <property type="entry name" value="INTEGRASE"/>
    <property type="match status" value="1"/>
</dbReference>
<keyword evidence="4" id="KW-0540">Nuclease</keyword>
<dbReference type="GO" id="GO:0042575">
    <property type="term" value="C:DNA polymerase complex"/>
    <property type="evidence" value="ECO:0007669"/>
    <property type="project" value="UniProtKB-ARBA"/>
</dbReference>
<protein>
    <recommendedName>
        <fullName evidence="1">RNA-directed DNA polymerase</fullName>
        <ecNumber evidence="1">2.7.7.49</ecNumber>
    </recommendedName>
</protein>
<evidence type="ECO:0000256" key="2">
    <source>
        <dbReference type="ARBA" id="ARBA00022679"/>
    </source>
</evidence>
<gene>
    <name evidence="10" type="ORF">Ocin01_10469</name>
</gene>
<dbReference type="AlphaFoldDB" id="A0A1D2MTI4"/>
<keyword evidence="2" id="KW-0808">Transferase</keyword>
<feature type="domain" description="Integrase catalytic" evidence="9">
    <location>
        <begin position="542"/>
        <end position="704"/>
    </location>
</feature>
<dbReference type="GO" id="GO:0008408">
    <property type="term" value="F:3'-5' exonuclease activity"/>
    <property type="evidence" value="ECO:0007669"/>
    <property type="project" value="InterPro"/>
</dbReference>
<dbReference type="InterPro" id="IPR050951">
    <property type="entry name" value="Retrovirus_Pol_polyprotein"/>
</dbReference>
<dbReference type="InterPro" id="IPR043502">
    <property type="entry name" value="DNA/RNA_pol_sf"/>
</dbReference>
<keyword evidence="5" id="KW-0255">Endonuclease</keyword>
<evidence type="ECO:0000256" key="5">
    <source>
        <dbReference type="ARBA" id="ARBA00022759"/>
    </source>
</evidence>
<dbReference type="InterPro" id="IPR041588">
    <property type="entry name" value="Integrase_H2C2"/>
</dbReference>
<dbReference type="Pfam" id="PF01612">
    <property type="entry name" value="DNA_pol_A_exo1"/>
    <property type="match status" value="1"/>
</dbReference>
<reference evidence="10 11" key="1">
    <citation type="journal article" date="2016" name="Genome Biol. Evol.">
        <title>Gene Family Evolution Reflects Adaptation to Soil Environmental Stressors in the Genome of the Collembolan Orchesella cincta.</title>
        <authorList>
            <person name="Faddeeva-Vakhrusheva A."/>
            <person name="Derks M.F."/>
            <person name="Anvar S.Y."/>
            <person name="Agamennone V."/>
            <person name="Suring W."/>
            <person name="Smit S."/>
            <person name="van Straalen N.M."/>
            <person name="Roelofs D."/>
        </authorList>
    </citation>
    <scope>NUCLEOTIDE SEQUENCE [LARGE SCALE GENOMIC DNA]</scope>
    <source>
        <tissue evidence="10">Mixed pool</tissue>
    </source>
</reference>
<proteinExistence type="predicted"/>
<evidence type="ECO:0000313" key="11">
    <source>
        <dbReference type="Proteomes" id="UP000094527"/>
    </source>
</evidence>
<organism evidence="10 11">
    <name type="scientific">Orchesella cincta</name>
    <name type="common">Springtail</name>
    <name type="synonym">Podura cincta</name>
    <dbReference type="NCBI Taxonomy" id="48709"/>
    <lineage>
        <taxon>Eukaryota</taxon>
        <taxon>Metazoa</taxon>
        <taxon>Ecdysozoa</taxon>
        <taxon>Arthropoda</taxon>
        <taxon>Hexapoda</taxon>
        <taxon>Collembola</taxon>
        <taxon>Entomobryomorpha</taxon>
        <taxon>Entomobryoidea</taxon>
        <taxon>Orchesellidae</taxon>
        <taxon>Orchesellinae</taxon>
        <taxon>Orchesella</taxon>
    </lineage>
</organism>
<dbReference type="Proteomes" id="UP000094527">
    <property type="component" value="Unassembled WGS sequence"/>
</dbReference>
<evidence type="ECO:0000256" key="8">
    <source>
        <dbReference type="SAM" id="MobiDB-lite"/>
    </source>
</evidence>
<dbReference type="InterPro" id="IPR012337">
    <property type="entry name" value="RNaseH-like_sf"/>
</dbReference>
<dbReference type="STRING" id="48709.A0A1D2MTI4"/>
<feature type="region of interest" description="Disordered" evidence="8">
    <location>
        <begin position="408"/>
        <end position="428"/>
    </location>
</feature>
<feature type="region of interest" description="Disordered" evidence="8">
    <location>
        <begin position="849"/>
        <end position="871"/>
    </location>
</feature>
<evidence type="ECO:0000313" key="10">
    <source>
        <dbReference type="EMBL" id="ODM96211.1"/>
    </source>
</evidence>
<name>A0A1D2MTI4_ORCCI</name>
<dbReference type="SUPFAM" id="SSF56672">
    <property type="entry name" value="DNA/RNA polymerases"/>
    <property type="match status" value="1"/>
</dbReference>
<accession>A0A1D2MTI4</accession>
<dbReference type="FunFam" id="3.30.420.10:FF:000032">
    <property type="entry name" value="Retrovirus-related Pol polyprotein from transposon 297-like Protein"/>
    <property type="match status" value="1"/>
</dbReference>
<keyword evidence="7" id="KW-0695">RNA-directed DNA polymerase</keyword>
<evidence type="ECO:0000259" key="9">
    <source>
        <dbReference type="PROSITE" id="PS50994"/>
    </source>
</evidence>
<evidence type="ECO:0000256" key="3">
    <source>
        <dbReference type="ARBA" id="ARBA00022695"/>
    </source>
</evidence>
<evidence type="ECO:0000256" key="6">
    <source>
        <dbReference type="ARBA" id="ARBA00022801"/>
    </source>
</evidence>
<dbReference type="GO" id="GO:0004519">
    <property type="term" value="F:endonuclease activity"/>
    <property type="evidence" value="ECO:0007669"/>
    <property type="project" value="UniProtKB-KW"/>
</dbReference>
<dbReference type="Gene3D" id="1.10.340.70">
    <property type="match status" value="1"/>
</dbReference>
<dbReference type="FunFam" id="1.10.340.70:FF:000001">
    <property type="entry name" value="Retrovirus-related Pol polyprotein from transposon gypsy-like Protein"/>
    <property type="match status" value="1"/>
</dbReference>
<dbReference type="CDD" id="cd09274">
    <property type="entry name" value="RNase_HI_RT_Ty3"/>
    <property type="match status" value="1"/>
</dbReference>
<feature type="compositionally biased region" description="Basic and acidic residues" evidence="8">
    <location>
        <begin position="408"/>
        <end position="418"/>
    </location>
</feature>
<dbReference type="EC" id="2.7.7.49" evidence="1"/>
<keyword evidence="3" id="KW-0548">Nucleotidyltransferase</keyword>
<dbReference type="Gene3D" id="3.30.420.10">
    <property type="entry name" value="Ribonuclease H-like superfamily/Ribonuclease H"/>
    <property type="match status" value="2"/>
</dbReference>
<dbReference type="PANTHER" id="PTHR37984">
    <property type="entry name" value="PROTEIN CBG26694"/>
    <property type="match status" value="1"/>
</dbReference>
<dbReference type="InterPro" id="IPR002562">
    <property type="entry name" value="3'-5'_exonuclease_dom"/>
</dbReference>
<dbReference type="InterPro" id="IPR043128">
    <property type="entry name" value="Rev_trsase/Diguanyl_cyclase"/>
</dbReference>
<keyword evidence="6" id="KW-0378">Hydrolase</keyword>
<sequence>MLAEESIPKAAFSTPFGNFEPLRLVFGLRNGPKQDVGRTSPTLRYGVSTAEMPDTINLEKCRFAERQVEYLGHLIGENGITKKPETVRAITDFPTPKDRRSVQSFIGLCQWYSYFIKDFAIKAGPLYEVTKKKDEFAWGPQQEAAFQQLKKEMCQDVTLASLDYSKPIVLKCDASDRGVGATLVNRTDEGDRPVAFISKLLTKSMRNAHIYEKEAFAIIWAVRKLKEFLYGQKYEIQTDCRAVQYIKNMKEKKPKIARWALELSSLNADITLVKGSRNVEADALSRNPVPPLPEEIKWFDESPEVVYAPIASLFNNKITREILQEEQRKDQICQEIIEIIRESTTKESKGYQIIDGTLKKKIKYRLLPDKVERFDDIKSLDDLPKPIAMALTGTVGYVFGVRKTRDDEEEVSARDSSKRALPKTRPDQSSNLKRTIIFDKRGRSEDAGKPTTIKANTLTHKPKRIYGEYFVPVIPESLKNDIMFMFHDSTYAGHFSATATAKKIRQRAYWNGMDKDIRDYCRECKVCQESKSTNHLPYGLLQPVQPPSRVYEVLHVDLLGPLPKSSRQNEYLFVIVDALSKWVELFPIRSPTAKKLADILEDEIFCRYGVPSTLVSDCGSQFISKLFEKTLRTWNIQHRKTAPYHHQSNIAERVNRNIVEMLRAYVTDNHREWDLHLQKFAFALRTTVHETIQCTPASVQLGRELPATFDREICGTNLPMNELEAKAFLSKIPEQMQRHVEYVKSKIAERQAKNKIYYDRRHIQHPFIPGDTVMIKNHARSDKAAYKIQKLLRKWIGPFTLGDQSDNVTFEILTIPDGRVVGKRHVTDLRPFVTRRTVRRRLVTSPDVDTIDHADEPADEELTPPARPTRRGRARLDYRTLAEIRSDDRTFEDKDQFAVDMEEKPGNKLQTNGRRWQGQNMFGATRLRGGTNILTQTRILSSMSKPFIVNVRGQQIGLKRFVESTLGVKMDKTLTTFDWARFNLPQEAIDYATADSRLLLRAWHSFATDLQSKFKIIFESPRPCFKC</sequence>
<dbReference type="OrthoDB" id="425619at2759"/>
<dbReference type="Gene3D" id="3.30.70.270">
    <property type="match status" value="1"/>
</dbReference>
<dbReference type="GO" id="GO:0015074">
    <property type="term" value="P:DNA integration"/>
    <property type="evidence" value="ECO:0007669"/>
    <property type="project" value="InterPro"/>
</dbReference>
<dbReference type="InterPro" id="IPR036397">
    <property type="entry name" value="RNaseH_sf"/>
</dbReference>
<dbReference type="InterPro" id="IPR041373">
    <property type="entry name" value="RT_RNaseH"/>
</dbReference>
<dbReference type="Pfam" id="PF17921">
    <property type="entry name" value="Integrase_H2C2"/>
    <property type="match status" value="1"/>
</dbReference>